<evidence type="ECO:0000256" key="4">
    <source>
        <dbReference type="ARBA" id="ARBA00023163"/>
    </source>
</evidence>
<proteinExistence type="inferred from homology"/>
<gene>
    <name evidence="6" type="ORF">JOF59_002192</name>
</gene>
<dbReference type="PRINTS" id="PR00039">
    <property type="entry name" value="HTHLYSR"/>
</dbReference>
<dbReference type="CDD" id="cd08414">
    <property type="entry name" value="PBP2_LTTR_aromatics_like"/>
    <property type="match status" value="1"/>
</dbReference>
<dbReference type="PANTHER" id="PTHR30346:SF0">
    <property type="entry name" value="HCA OPERON TRANSCRIPTIONAL ACTIVATOR HCAR"/>
    <property type="match status" value="1"/>
</dbReference>
<keyword evidence="3 6" id="KW-0238">DNA-binding</keyword>
<evidence type="ECO:0000313" key="6">
    <source>
        <dbReference type="EMBL" id="MBP2359792.1"/>
    </source>
</evidence>
<dbReference type="PROSITE" id="PS50931">
    <property type="entry name" value="HTH_LYSR"/>
    <property type="match status" value="1"/>
</dbReference>
<dbReference type="Gene3D" id="1.10.10.10">
    <property type="entry name" value="Winged helix-like DNA-binding domain superfamily/Winged helix DNA-binding domain"/>
    <property type="match status" value="1"/>
</dbReference>
<accession>A0ABS4V7G5</accession>
<dbReference type="Pfam" id="PF00126">
    <property type="entry name" value="HTH_1"/>
    <property type="match status" value="1"/>
</dbReference>
<dbReference type="Proteomes" id="UP001519311">
    <property type="component" value="Unassembled WGS sequence"/>
</dbReference>
<evidence type="ECO:0000259" key="5">
    <source>
        <dbReference type="PROSITE" id="PS50931"/>
    </source>
</evidence>
<feature type="domain" description="HTH lysR-type" evidence="5">
    <location>
        <begin position="15"/>
        <end position="72"/>
    </location>
</feature>
<dbReference type="InterPro" id="IPR036390">
    <property type="entry name" value="WH_DNA-bd_sf"/>
</dbReference>
<dbReference type="EMBL" id="JAGINS010000001">
    <property type="protein sequence ID" value="MBP2359792.1"/>
    <property type="molecule type" value="Genomic_DNA"/>
</dbReference>
<comment type="caution">
    <text evidence="6">The sequence shown here is derived from an EMBL/GenBank/DDBJ whole genome shotgun (WGS) entry which is preliminary data.</text>
</comment>
<reference evidence="6 7" key="1">
    <citation type="submission" date="2021-03" db="EMBL/GenBank/DDBJ databases">
        <title>Sequencing the genomes of 1000 actinobacteria strains.</title>
        <authorList>
            <person name="Klenk H.-P."/>
        </authorList>
    </citation>
    <scope>NUCLEOTIDE SEQUENCE [LARGE SCALE GENOMIC DNA]</scope>
    <source>
        <strain evidence="6 7">DSM 40843</strain>
    </source>
</reference>
<dbReference type="SUPFAM" id="SSF53850">
    <property type="entry name" value="Periplasmic binding protein-like II"/>
    <property type="match status" value="1"/>
</dbReference>
<evidence type="ECO:0000313" key="7">
    <source>
        <dbReference type="Proteomes" id="UP001519311"/>
    </source>
</evidence>
<dbReference type="SUPFAM" id="SSF46785">
    <property type="entry name" value="Winged helix' DNA-binding domain"/>
    <property type="match status" value="1"/>
</dbReference>
<dbReference type="InterPro" id="IPR036388">
    <property type="entry name" value="WH-like_DNA-bd_sf"/>
</dbReference>
<dbReference type="Gene3D" id="3.40.190.10">
    <property type="entry name" value="Periplasmic binding protein-like II"/>
    <property type="match status" value="2"/>
</dbReference>
<sequence>MSTGQGDGEAGGRGVDVRHLRAFLAIADEGSVTRAAARLRLSQPVVSRTLASLEKHLGVRLVDRSTHHLALTAEGVLFRDKAAAAVGAFDEAVDSGRLRHWPLRLGHAWSAFGPYTTPLLRTWQQRHPLTPLELRRIDDRTAGLTRGEVDAALLRGPVDAPGLVTELLFTEDRVAAVAADGPLAAGRSLSLADLAGEAVVLNTVSGTTTLDLWPPHARPAATVTVANTDDWLTAIAAGRGAGVSGASTADMHPHAGVAFRPLDDAPPLPVLLARRDGPGHPALPRLVSLAREIVGRSRP</sequence>
<keyword evidence="2" id="KW-0805">Transcription regulation</keyword>
<comment type="similarity">
    <text evidence="1">Belongs to the LysR transcriptional regulatory family.</text>
</comment>
<dbReference type="GO" id="GO:0003677">
    <property type="term" value="F:DNA binding"/>
    <property type="evidence" value="ECO:0007669"/>
    <property type="project" value="UniProtKB-KW"/>
</dbReference>
<protein>
    <submittedName>
        <fullName evidence="6">DNA-binding transcriptional LysR family regulator</fullName>
    </submittedName>
</protein>
<dbReference type="InterPro" id="IPR005119">
    <property type="entry name" value="LysR_subst-bd"/>
</dbReference>
<dbReference type="RefSeq" id="WP_124281445.1">
    <property type="nucleotide sequence ID" value="NZ_BMWJ01000010.1"/>
</dbReference>
<evidence type="ECO:0000256" key="1">
    <source>
        <dbReference type="ARBA" id="ARBA00009437"/>
    </source>
</evidence>
<evidence type="ECO:0000256" key="3">
    <source>
        <dbReference type="ARBA" id="ARBA00023125"/>
    </source>
</evidence>
<organism evidence="6 7">
    <name type="scientific">Streptomyces clavifer</name>
    <dbReference type="NCBI Taxonomy" id="68188"/>
    <lineage>
        <taxon>Bacteria</taxon>
        <taxon>Bacillati</taxon>
        <taxon>Actinomycetota</taxon>
        <taxon>Actinomycetes</taxon>
        <taxon>Kitasatosporales</taxon>
        <taxon>Streptomycetaceae</taxon>
        <taxon>Streptomyces</taxon>
    </lineage>
</organism>
<dbReference type="InterPro" id="IPR000847">
    <property type="entry name" value="LysR_HTH_N"/>
</dbReference>
<name>A0ABS4V7G5_9ACTN</name>
<keyword evidence="4" id="KW-0804">Transcription</keyword>
<evidence type="ECO:0000256" key="2">
    <source>
        <dbReference type="ARBA" id="ARBA00023015"/>
    </source>
</evidence>
<dbReference type="Pfam" id="PF03466">
    <property type="entry name" value="LysR_substrate"/>
    <property type="match status" value="1"/>
</dbReference>
<keyword evidence="7" id="KW-1185">Reference proteome</keyword>
<dbReference type="PANTHER" id="PTHR30346">
    <property type="entry name" value="TRANSCRIPTIONAL DUAL REGULATOR HCAR-RELATED"/>
    <property type="match status" value="1"/>
</dbReference>